<keyword evidence="2" id="KW-1185">Reference proteome</keyword>
<evidence type="ECO:0000313" key="2">
    <source>
        <dbReference type="Proteomes" id="UP001062846"/>
    </source>
</evidence>
<dbReference type="EMBL" id="CM046398">
    <property type="protein sequence ID" value="KAI8532041.1"/>
    <property type="molecule type" value="Genomic_DNA"/>
</dbReference>
<accession>A0ACC0LUU3</accession>
<sequence>MGSKTRSKGLGDFIRRLMAGDEEGSLSARHESWTGAHEAILERWKSNPELSEGKAPVSSHPIEKGISSDQVSLAPSVLRLAREAPDKMRKAEVLIRKKDLFHLVLSYPIADSTKYYGDISLQNNCFSKMNQLVRELQASVSDVRCRICKLLRGIW</sequence>
<proteinExistence type="predicted"/>
<comment type="caution">
    <text evidence="1">The sequence shown here is derived from an EMBL/GenBank/DDBJ whole genome shotgun (WGS) entry which is preliminary data.</text>
</comment>
<gene>
    <name evidence="1" type="ORF">RHMOL_Rhmol11G0182400</name>
</gene>
<protein>
    <submittedName>
        <fullName evidence="1">Uncharacterized protein</fullName>
    </submittedName>
</protein>
<evidence type="ECO:0000313" key="1">
    <source>
        <dbReference type="EMBL" id="KAI8532041.1"/>
    </source>
</evidence>
<organism evidence="1 2">
    <name type="scientific">Rhododendron molle</name>
    <name type="common">Chinese azalea</name>
    <name type="synonym">Azalea mollis</name>
    <dbReference type="NCBI Taxonomy" id="49168"/>
    <lineage>
        <taxon>Eukaryota</taxon>
        <taxon>Viridiplantae</taxon>
        <taxon>Streptophyta</taxon>
        <taxon>Embryophyta</taxon>
        <taxon>Tracheophyta</taxon>
        <taxon>Spermatophyta</taxon>
        <taxon>Magnoliopsida</taxon>
        <taxon>eudicotyledons</taxon>
        <taxon>Gunneridae</taxon>
        <taxon>Pentapetalae</taxon>
        <taxon>asterids</taxon>
        <taxon>Ericales</taxon>
        <taxon>Ericaceae</taxon>
        <taxon>Ericoideae</taxon>
        <taxon>Rhodoreae</taxon>
        <taxon>Rhododendron</taxon>
    </lineage>
</organism>
<reference evidence="1" key="1">
    <citation type="submission" date="2022-02" db="EMBL/GenBank/DDBJ databases">
        <title>Plant Genome Project.</title>
        <authorList>
            <person name="Zhang R.-G."/>
        </authorList>
    </citation>
    <scope>NUCLEOTIDE SEQUENCE</scope>
    <source>
        <strain evidence="1">AT1</strain>
    </source>
</reference>
<dbReference type="Proteomes" id="UP001062846">
    <property type="component" value="Chromosome 11"/>
</dbReference>
<name>A0ACC0LUU3_RHOML</name>